<dbReference type="SUPFAM" id="SSF53474">
    <property type="entry name" value="alpha/beta-Hydrolases"/>
    <property type="match status" value="1"/>
</dbReference>
<dbReference type="InterPro" id="IPR022742">
    <property type="entry name" value="Hydrolase_4"/>
</dbReference>
<comment type="caution">
    <text evidence="2">The sequence shown here is derived from an EMBL/GenBank/DDBJ whole genome shotgun (WGS) entry which is preliminary data.</text>
</comment>
<keyword evidence="2" id="KW-0378">Hydrolase</keyword>
<gene>
    <name evidence="2" type="ORF">ACFFRI_16980</name>
</gene>
<evidence type="ECO:0000313" key="3">
    <source>
        <dbReference type="Proteomes" id="UP001589750"/>
    </source>
</evidence>
<organism evidence="2 3">
    <name type="scientific">Nocardioides plantarum</name>
    <dbReference type="NCBI Taxonomy" id="29299"/>
    <lineage>
        <taxon>Bacteria</taxon>
        <taxon>Bacillati</taxon>
        <taxon>Actinomycetota</taxon>
        <taxon>Actinomycetes</taxon>
        <taxon>Propionibacteriales</taxon>
        <taxon>Nocardioidaceae</taxon>
        <taxon>Nocardioides</taxon>
    </lineage>
</organism>
<dbReference type="Gene3D" id="3.40.50.1820">
    <property type="entry name" value="alpha/beta hydrolase"/>
    <property type="match status" value="1"/>
</dbReference>
<dbReference type="RefSeq" id="WP_140010663.1">
    <property type="nucleotide sequence ID" value="NZ_JBHMDG010000024.1"/>
</dbReference>
<proteinExistence type="predicted"/>
<accession>A0ABV5KGH8</accession>
<dbReference type="Pfam" id="PF12146">
    <property type="entry name" value="Hydrolase_4"/>
    <property type="match status" value="1"/>
</dbReference>
<protein>
    <submittedName>
        <fullName evidence="2">Alpha/beta hydrolase</fullName>
    </submittedName>
</protein>
<evidence type="ECO:0000313" key="2">
    <source>
        <dbReference type="EMBL" id="MFB9314754.1"/>
    </source>
</evidence>
<dbReference type="InterPro" id="IPR029058">
    <property type="entry name" value="AB_hydrolase_fold"/>
</dbReference>
<dbReference type="EMBL" id="JBHMDG010000024">
    <property type="protein sequence ID" value="MFB9314754.1"/>
    <property type="molecule type" value="Genomic_DNA"/>
</dbReference>
<reference evidence="2 3" key="1">
    <citation type="submission" date="2024-09" db="EMBL/GenBank/DDBJ databases">
        <authorList>
            <person name="Sun Q."/>
            <person name="Mori K."/>
        </authorList>
    </citation>
    <scope>NUCLEOTIDE SEQUENCE [LARGE SCALE GENOMIC DNA]</scope>
    <source>
        <strain evidence="2 3">JCM 9626</strain>
    </source>
</reference>
<feature type="domain" description="Serine aminopeptidase S33" evidence="1">
    <location>
        <begin position="44"/>
        <end position="296"/>
    </location>
</feature>
<keyword evidence="3" id="KW-1185">Reference proteome</keyword>
<name>A0ABV5KGH8_9ACTN</name>
<dbReference type="Proteomes" id="UP001589750">
    <property type="component" value="Unassembled WGS sequence"/>
</dbReference>
<evidence type="ECO:0000259" key="1">
    <source>
        <dbReference type="Pfam" id="PF12146"/>
    </source>
</evidence>
<dbReference type="GO" id="GO:0016787">
    <property type="term" value="F:hydrolase activity"/>
    <property type="evidence" value="ECO:0007669"/>
    <property type="project" value="UniProtKB-KW"/>
</dbReference>
<sequence length="321" mass="36131">MRAEQRVDILGAPWVAETIGLAPDEEGPVVATLVSRRAERPVGRAVLHVHGFADYFFHTEYAEWWLARGYDFYALDLRKYGRSIRPHQTPTYVTDLHDYFAEIDLAWWRITERDGHDEPGAVVLSAHSAGGLVASLWAHHRQPPGLGALVLNSPWLDLQGAPWLRTAAAGRVLDRVGRRQPRRELVRDVSGVYGRSLHRDYDGEWDYDLTWKPIESYPVRLGWLRAIRQGHAEVHAGLSVLAPALVLSSAATVFTTQDADAVHSHDIVLDVPQIRRWAASIGPHVTYAAIDGARHDVVLSLPQVRERVYDELGRWVTAYVD</sequence>